<proteinExistence type="predicted"/>
<dbReference type="EMBL" id="JAYMYR010000004">
    <property type="protein sequence ID" value="KAK7368322.1"/>
    <property type="molecule type" value="Genomic_DNA"/>
</dbReference>
<accession>A0AAN9N8E5</accession>
<sequence length="82" mass="9225">MGSLLSTYHILRFLCFIRLFIVASSHLFSFGKILYEAFGEPKKLADFWILNFYCQSSIDVACKAGAQCNKLLTCPFADMSAT</sequence>
<keyword evidence="2" id="KW-1185">Reference proteome</keyword>
<protein>
    <submittedName>
        <fullName evidence="1">Uncharacterized protein</fullName>
    </submittedName>
</protein>
<gene>
    <name evidence="1" type="ORF">VNO80_10347</name>
</gene>
<reference evidence="1 2" key="1">
    <citation type="submission" date="2024-01" db="EMBL/GenBank/DDBJ databases">
        <title>The genomes of 5 underutilized Papilionoideae crops provide insights into root nodulation and disease resistanc.</title>
        <authorList>
            <person name="Jiang F."/>
        </authorList>
    </citation>
    <scope>NUCLEOTIDE SEQUENCE [LARGE SCALE GENOMIC DNA]</scope>
    <source>
        <strain evidence="1">JINMINGXINNONG_FW02</strain>
        <tissue evidence="1">Leaves</tissue>
    </source>
</reference>
<comment type="caution">
    <text evidence="1">The sequence shown here is derived from an EMBL/GenBank/DDBJ whole genome shotgun (WGS) entry which is preliminary data.</text>
</comment>
<organism evidence="1 2">
    <name type="scientific">Phaseolus coccineus</name>
    <name type="common">Scarlet runner bean</name>
    <name type="synonym">Phaseolus multiflorus</name>
    <dbReference type="NCBI Taxonomy" id="3886"/>
    <lineage>
        <taxon>Eukaryota</taxon>
        <taxon>Viridiplantae</taxon>
        <taxon>Streptophyta</taxon>
        <taxon>Embryophyta</taxon>
        <taxon>Tracheophyta</taxon>
        <taxon>Spermatophyta</taxon>
        <taxon>Magnoliopsida</taxon>
        <taxon>eudicotyledons</taxon>
        <taxon>Gunneridae</taxon>
        <taxon>Pentapetalae</taxon>
        <taxon>rosids</taxon>
        <taxon>fabids</taxon>
        <taxon>Fabales</taxon>
        <taxon>Fabaceae</taxon>
        <taxon>Papilionoideae</taxon>
        <taxon>50 kb inversion clade</taxon>
        <taxon>NPAAA clade</taxon>
        <taxon>indigoferoid/millettioid clade</taxon>
        <taxon>Phaseoleae</taxon>
        <taxon>Phaseolus</taxon>
    </lineage>
</organism>
<dbReference type="Proteomes" id="UP001374584">
    <property type="component" value="Unassembled WGS sequence"/>
</dbReference>
<dbReference type="AlphaFoldDB" id="A0AAN9N8E5"/>
<name>A0AAN9N8E5_PHACN</name>
<evidence type="ECO:0000313" key="2">
    <source>
        <dbReference type="Proteomes" id="UP001374584"/>
    </source>
</evidence>
<evidence type="ECO:0000313" key="1">
    <source>
        <dbReference type="EMBL" id="KAK7368322.1"/>
    </source>
</evidence>